<dbReference type="Proteomes" id="UP001732700">
    <property type="component" value="Chromosome 4D"/>
</dbReference>
<dbReference type="EnsemblPlants" id="AVESA.00010b.r2.4DG0786450.1">
    <property type="protein sequence ID" value="AVESA.00010b.r2.4DG0786450.1.CDS"/>
    <property type="gene ID" value="AVESA.00010b.r2.4DG0786450"/>
</dbReference>
<reference evidence="1" key="2">
    <citation type="submission" date="2025-09" db="UniProtKB">
        <authorList>
            <consortium name="EnsemblPlants"/>
        </authorList>
    </citation>
    <scope>IDENTIFICATION</scope>
</reference>
<evidence type="ECO:0000313" key="2">
    <source>
        <dbReference type="Proteomes" id="UP001732700"/>
    </source>
</evidence>
<proteinExistence type="predicted"/>
<protein>
    <submittedName>
        <fullName evidence="1">Uncharacterized protein</fullName>
    </submittedName>
</protein>
<evidence type="ECO:0000313" key="1">
    <source>
        <dbReference type="EnsemblPlants" id="AVESA.00010b.r2.4DG0786450.1.CDS"/>
    </source>
</evidence>
<name>A0ACD5XFG6_AVESA</name>
<reference evidence="1" key="1">
    <citation type="submission" date="2021-05" db="EMBL/GenBank/DDBJ databases">
        <authorList>
            <person name="Scholz U."/>
            <person name="Mascher M."/>
            <person name="Fiebig A."/>
        </authorList>
    </citation>
    <scope>NUCLEOTIDE SEQUENCE [LARGE SCALE GENOMIC DNA]</scope>
</reference>
<keyword evidence="2" id="KW-1185">Reference proteome</keyword>
<accession>A0ACD5XFG6</accession>
<sequence>MEHPSSSQIPQQLDRTKMTTCTELVYRRAIVWTLVLLLSCTAATSDRQPPLISRLAKDPGTSLYTTTVKADKSPLVVDLAGSLVWSTCPSTHSTVPCESDTCATAKEQNPPRCRYVDGGRFWENRNPGSPWCACTARPLNPVTGECSTGDLTSISMSTTTTMELPPEESFAVIGACAPGSLLRSLPAGATGVAGFSRRPLSLPSQLAAQRGFGNRFSLCLPVFATFGDTPVYLPIPDPTRGAIDFTTSGVAHTPLLTSPSNAGGYYIPVKGISVSWHGADAEAQLPAGSLDLDVRTGRGGVVLSTVTPYATMRPDVFRAFTRAFDDAITRGKIPMTTVERVPATKPFELCYRGGFPRLKRPSSWDVPRIILELGDGATMNWTVNNNNYLVEVDGAMCVGILPMAMGMPVAGEPAMVIGGKQLENNLLVFDLEKQLLGFSGLLDFALTSCGAATFFRN</sequence>
<organism evidence="1 2">
    <name type="scientific">Avena sativa</name>
    <name type="common">Oat</name>
    <dbReference type="NCBI Taxonomy" id="4498"/>
    <lineage>
        <taxon>Eukaryota</taxon>
        <taxon>Viridiplantae</taxon>
        <taxon>Streptophyta</taxon>
        <taxon>Embryophyta</taxon>
        <taxon>Tracheophyta</taxon>
        <taxon>Spermatophyta</taxon>
        <taxon>Magnoliopsida</taxon>
        <taxon>Liliopsida</taxon>
        <taxon>Poales</taxon>
        <taxon>Poaceae</taxon>
        <taxon>BOP clade</taxon>
        <taxon>Pooideae</taxon>
        <taxon>Poodae</taxon>
        <taxon>Poeae</taxon>
        <taxon>Poeae Chloroplast Group 1 (Aveneae type)</taxon>
        <taxon>Aveninae</taxon>
        <taxon>Avena</taxon>
    </lineage>
</organism>